<dbReference type="SUPFAM" id="SSF49464">
    <property type="entry name" value="Carboxypeptidase regulatory domain-like"/>
    <property type="match status" value="1"/>
</dbReference>
<dbReference type="PROSITE" id="PS51123">
    <property type="entry name" value="OMPA_2"/>
    <property type="match status" value="1"/>
</dbReference>
<dbReference type="OrthoDB" id="9809364at2"/>
<evidence type="ECO:0000313" key="8">
    <source>
        <dbReference type="EMBL" id="PST85072.1"/>
    </source>
</evidence>
<dbReference type="SUPFAM" id="SSF82171">
    <property type="entry name" value="DPP6 N-terminal domain-like"/>
    <property type="match status" value="1"/>
</dbReference>
<evidence type="ECO:0000313" key="9">
    <source>
        <dbReference type="Proteomes" id="UP000240912"/>
    </source>
</evidence>
<dbReference type="Gene3D" id="1.25.40.10">
    <property type="entry name" value="Tetratricopeptide repeat domain"/>
    <property type="match status" value="1"/>
</dbReference>
<protein>
    <recommendedName>
        <fullName evidence="7">OmpA-like domain-containing protein</fullName>
    </recommendedName>
</protein>
<evidence type="ECO:0000256" key="4">
    <source>
        <dbReference type="PROSITE-ProRule" id="PRU00473"/>
    </source>
</evidence>
<dbReference type="InterPro" id="IPR006665">
    <property type="entry name" value="OmpA-like"/>
</dbReference>
<feature type="domain" description="OmpA-like" evidence="7">
    <location>
        <begin position="549"/>
        <end position="669"/>
    </location>
</feature>
<dbReference type="SUPFAM" id="SSF103088">
    <property type="entry name" value="OmpA-like"/>
    <property type="match status" value="1"/>
</dbReference>
<dbReference type="GO" id="GO:0009279">
    <property type="term" value="C:cell outer membrane"/>
    <property type="evidence" value="ECO:0007669"/>
    <property type="project" value="UniProtKB-SubCell"/>
</dbReference>
<evidence type="ECO:0000259" key="7">
    <source>
        <dbReference type="PROSITE" id="PS51123"/>
    </source>
</evidence>
<organism evidence="8 9">
    <name type="scientific">Pedobacter yulinensis</name>
    <dbReference type="NCBI Taxonomy" id="2126353"/>
    <lineage>
        <taxon>Bacteria</taxon>
        <taxon>Pseudomonadati</taxon>
        <taxon>Bacteroidota</taxon>
        <taxon>Sphingobacteriia</taxon>
        <taxon>Sphingobacteriales</taxon>
        <taxon>Sphingobacteriaceae</taxon>
        <taxon>Pedobacter</taxon>
    </lineage>
</organism>
<dbReference type="AlphaFoldDB" id="A0A2T3HRK0"/>
<dbReference type="Proteomes" id="UP000240912">
    <property type="component" value="Unassembled WGS sequence"/>
</dbReference>
<dbReference type="SUPFAM" id="SSF48452">
    <property type="entry name" value="TPR-like"/>
    <property type="match status" value="1"/>
</dbReference>
<dbReference type="InterPro" id="IPR011042">
    <property type="entry name" value="6-blade_b-propeller_TolB-like"/>
</dbReference>
<reference evidence="8 9" key="1">
    <citation type="submission" date="2018-03" db="EMBL/GenBank/DDBJ databases">
        <authorList>
            <person name="Keele B.F."/>
        </authorList>
    </citation>
    <scope>NUCLEOTIDE SEQUENCE [LARGE SCALE GENOMIC DNA]</scope>
    <source>
        <strain evidence="8 9">YL28-9</strain>
    </source>
</reference>
<name>A0A2T3HRK0_9SPHI</name>
<keyword evidence="2 4" id="KW-0472">Membrane</keyword>
<dbReference type="Pfam" id="PF07676">
    <property type="entry name" value="PD40"/>
    <property type="match status" value="1"/>
</dbReference>
<keyword evidence="3" id="KW-0998">Cell outer membrane</keyword>
<evidence type="ECO:0000256" key="2">
    <source>
        <dbReference type="ARBA" id="ARBA00023136"/>
    </source>
</evidence>
<feature type="chain" id="PRO_5015479699" description="OmpA-like domain-containing protein" evidence="6">
    <location>
        <begin position="21"/>
        <end position="669"/>
    </location>
</feature>
<dbReference type="EMBL" id="PYLS01000001">
    <property type="protein sequence ID" value="PST85072.1"/>
    <property type="molecule type" value="Genomic_DNA"/>
</dbReference>
<feature type="region of interest" description="Disordered" evidence="5">
    <location>
        <begin position="629"/>
        <end position="669"/>
    </location>
</feature>
<dbReference type="PRINTS" id="PR01021">
    <property type="entry name" value="OMPADOMAIN"/>
</dbReference>
<dbReference type="InterPro" id="IPR036737">
    <property type="entry name" value="OmpA-like_sf"/>
</dbReference>
<dbReference type="InterPro" id="IPR006664">
    <property type="entry name" value="OMP_bac"/>
</dbReference>
<evidence type="ECO:0000256" key="6">
    <source>
        <dbReference type="SAM" id="SignalP"/>
    </source>
</evidence>
<gene>
    <name evidence="8" type="ORF">C7T94_02865</name>
</gene>
<feature type="signal peptide" evidence="6">
    <location>
        <begin position="1"/>
        <end position="20"/>
    </location>
</feature>
<dbReference type="Gene3D" id="2.120.10.30">
    <property type="entry name" value="TolB, C-terminal domain"/>
    <property type="match status" value="1"/>
</dbReference>
<proteinExistence type="predicted"/>
<dbReference type="PANTHER" id="PTHR30329:SF21">
    <property type="entry name" value="LIPOPROTEIN YIAD-RELATED"/>
    <property type="match status" value="1"/>
</dbReference>
<sequence>MKKLTFITSLFSLLGLTASAQYVVNYKKAADAYFAGKEYYAAAELYKRALNIKADSSGLVIPYSGESKAIAERAAGAEYQSMIFKLAEANRLYKNYTEAEKYYALANGFADKQYSMAAYWYGESLMANQKYEEAIEAFEKYIASTGQNEYTGKAKGRIESIRRALNEMRFPKLVQLKKLSGALNTAGSNYAPVIMNGKLYFSSSRPRAVANEKVPVLPGAGQSRVLKKQTPYLNALYEVSGSIDAGSAQVTKVNVAGLAKTEQLAAASFTPTGDRMYFTAWNERSGNTKQAIYSAEKTSSGWSEPKAAGLQVNSKDWNAIQPFVTPDGKFLIFSSDRPGGFGNYDLWYCPLRADGTLGQAINMGAQINTADSEKNPYYNQTTRKLLFSSNNPKGLGGYDFYETEGDFTGWAAARNMGYPFNSSKDDVYFTATNSRGTEGYISSDRESECCLELFAVKREFIKVTGQLIDCITNQPISNAQVSMNDGDAAQTVETGDDGTYTFAIDSRKPIRLVMKKDNYFSKNVSYNAADLAKVDTLVRGDLCLTAFKVDKPIVLNNIYYEFNSAELTQGSKVVLDSLAKIMLDNPDIEIELSAHTDNIGGDAYNFDLSDRRARACVNYLLTKQVNPSRVTSRGYGKTKPIAPNNLPNGKDNPDGRQKNRRTEFKVTKK</sequence>
<keyword evidence="9" id="KW-1185">Reference proteome</keyword>
<comment type="subcellular location">
    <subcellularLocation>
        <location evidence="1">Cell outer membrane</location>
    </subcellularLocation>
</comment>
<accession>A0A2T3HRK0</accession>
<dbReference type="Gene3D" id="2.60.40.1120">
    <property type="entry name" value="Carboxypeptidase-like, regulatory domain"/>
    <property type="match status" value="1"/>
</dbReference>
<evidence type="ECO:0000256" key="5">
    <source>
        <dbReference type="SAM" id="MobiDB-lite"/>
    </source>
</evidence>
<dbReference type="CDD" id="cd07185">
    <property type="entry name" value="OmpA_C-like"/>
    <property type="match status" value="1"/>
</dbReference>
<dbReference type="InterPro" id="IPR050330">
    <property type="entry name" value="Bact_OuterMem_StrucFunc"/>
</dbReference>
<dbReference type="Gene3D" id="3.30.1330.60">
    <property type="entry name" value="OmpA-like domain"/>
    <property type="match status" value="1"/>
</dbReference>
<dbReference type="RefSeq" id="WP_107213461.1">
    <property type="nucleotide sequence ID" value="NZ_KZ686268.1"/>
</dbReference>
<evidence type="ECO:0000256" key="3">
    <source>
        <dbReference type="ARBA" id="ARBA00023237"/>
    </source>
</evidence>
<dbReference type="InterPro" id="IPR008969">
    <property type="entry name" value="CarboxyPept-like_regulatory"/>
</dbReference>
<dbReference type="Pfam" id="PF00691">
    <property type="entry name" value="OmpA"/>
    <property type="match status" value="1"/>
</dbReference>
<evidence type="ECO:0000256" key="1">
    <source>
        <dbReference type="ARBA" id="ARBA00004442"/>
    </source>
</evidence>
<dbReference type="InterPro" id="IPR011990">
    <property type="entry name" value="TPR-like_helical_dom_sf"/>
</dbReference>
<dbReference type="PANTHER" id="PTHR30329">
    <property type="entry name" value="STATOR ELEMENT OF FLAGELLAR MOTOR COMPLEX"/>
    <property type="match status" value="1"/>
</dbReference>
<feature type="compositionally biased region" description="Basic and acidic residues" evidence="5">
    <location>
        <begin position="651"/>
        <end position="669"/>
    </location>
</feature>
<comment type="caution">
    <text evidence="8">The sequence shown here is derived from an EMBL/GenBank/DDBJ whole genome shotgun (WGS) entry which is preliminary data.</text>
</comment>
<dbReference type="InterPro" id="IPR011659">
    <property type="entry name" value="WD40"/>
</dbReference>
<keyword evidence="6" id="KW-0732">Signal</keyword>